<dbReference type="EMBL" id="BSVB01000001">
    <property type="protein sequence ID" value="GMA94566.1"/>
    <property type="molecule type" value="Genomic_DNA"/>
</dbReference>
<dbReference type="InterPro" id="IPR051448">
    <property type="entry name" value="CdaR-like_regulators"/>
</dbReference>
<dbReference type="PANTHER" id="PTHR33744">
    <property type="entry name" value="CARBOHYDRATE DIACID REGULATOR"/>
    <property type="match status" value="1"/>
</dbReference>
<evidence type="ECO:0000313" key="3">
    <source>
        <dbReference type="Proteomes" id="UP001157034"/>
    </source>
</evidence>
<reference evidence="3" key="1">
    <citation type="journal article" date="2019" name="Int. J. Syst. Evol. Microbiol.">
        <title>The Global Catalogue of Microorganisms (GCM) 10K type strain sequencing project: providing services to taxonomists for standard genome sequencing and annotation.</title>
        <authorList>
            <consortium name="The Broad Institute Genomics Platform"/>
            <consortium name="The Broad Institute Genome Sequencing Center for Infectious Disease"/>
            <person name="Wu L."/>
            <person name="Ma J."/>
        </authorList>
    </citation>
    <scope>NUCLEOTIDE SEQUENCE [LARGE SCALE GENOMIC DNA]</scope>
    <source>
        <strain evidence="3">NBRC 108894</strain>
    </source>
</reference>
<dbReference type="Proteomes" id="UP001157034">
    <property type="component" value="Unassembled WGS sequence"/>
</dbReference>
<gene>
    <name evidence="2" type="ORF">GCM10025881_13900</name>
</gene>
<dbReference type="RefSeq" id="WP_284253472.1">
    <property type="nucleotide sequence ID" value="NZ_BSVB01000001.1"/>
</dbReference>
<accession>A0ABQ6K732</accession>
<organism evidence="2 3">
    <name type="scientific">Pseudolysinimonas kribbensis</name>
    <dbReference type="NCBI Taxonomy" id="433641"/>
    <lineage>
        <taxon>Bacteria</taxon>
        <taxon>Bacillati</taxon>
        <taxon>Actinomycetota</taxon>
        <taxon>Actinomycetes</taxon>
        <taxon>Micrococcales</taxon>
        <taxon>Microbacteriaceae</taxon>
        <taxon>Pseudolysinimonas</taxon>
    </lineage>
</organism>
<protein>
    <recommendedName>
        <fullName evidence="1">Purine catabolism PurC-like domain-containing protein</fullName>
    </recommendedName>
</protein>
<proteinExistence type="predicted"/>
<comment type="caution">
    <text evidence="2">The sequence shown here is derived from an EMBL/GenBank/DDBJ whole genome shotgun (WGS) entry which is preliminary data.</text>
</comment>
<evidence type="ECO:0000313" key="2">
    <source>
        <dbReference type="EMBL" id="GMA94566.1"/>
    </source>
</evidence>
<dbReference type="PANTHER" id="PTHR33744:SF1">
    <property type="entry name" value="DNA-BINDING TRANSCRIPTIONAL ACTIVATOR ADER"/>
    <property type="match status" value="1"/>
</dbReference>
<name>A0ABQ6K732_9MICO</name>
<keyword evidence="3" id="KW-1185">Reference proteome</keyword>
<evidence type="ECO:0000259" key="1">
    <source>
        <dbReference type="Pfam" id="PF07905"/>
    </source>
</evidence>
<sequence length="414" mass="43920">MAATLRTLLDTARFHLRLIVPPIDAAVLDEPLAWAHSSDLPDPTPWLEPGQLLLTDGGYFRRHPGRDAADAYVERLAGASVRALGFATSVIHDEVPPALVDAARRRDFPLIEVADRTPFMAIIRHVADTIAADQRERLDWLLDAQRAIARAALRVDGLSAILHELEDRLDGWVALFDAAGERVAIPTERRIPEELGGAVEHAVRRALSTGTRRGGRISTAGGEVTLQTLGRRDRLRGVLAIGNPAPLDEAGADLVASVIALASIALEQSRALEDARRSLRAGVLDLLLAGSVDVAARSAQLLGSPLPAEPVRVVVAPAGAARRLLVEELELDAERGRGPFFALDGDRLVLLVPDARLDALAAVLRRHRTIAGASGPAGWGELRAALAEAERAAAAVADGGPARSSASTSWPPTG</sequence>
<dbReference type="InterPro" id="IPR012914">
    <property type="entry name" value="PucR_dom"/>
</dbReference>
<dbReference type="Pfam" id="PF07905">
    <property type="entry name" value="PucR"/>
    <property type="match status" value="1"/>
</dbReference>
<feature type="domain" description="Purine catabolism PurC-like" evidence="1">
    <location>
        <begin position="25"/>
        <end position="130"/>
    </location>
</feature>